<accession>A0A1X2HWK4</accession>
<evidence type="ECO:0000313" key="2">
    <source>
        <dbReference type="EMBL" id="ORZ03982.1"/>
    </source>
</evidence>
<sequence>MTSFIHEDGEDVVMMERDSHIFPVDDAFDYHQYMDLKPPDRMVAAKAEPREQQQEDSIARKRGSY</sequence>
<evidence type="ECO:0000256" key="1">
    <source>
        <dbReference type="SAM" id="MobiDB-lite"/>
    </source>
</evidence>
<comment type="caution">
    <text evidence="2">The sequence shown here is derived from an EMBL/GenBank/DDBJ whole genome shotgun (WGS) entry which is preliminary data.</text>
</comment>
<name>A0A1X2HWK4_SYNRA</name>
<keyword evidence="3" id="KW-1185">Reference proteome</keyword>
<proteinExistence type="predicted"/>
<dbReference type="OrthoDB" id="2262293at2759"/>
<organism evidence="2 3">
    <name type="scientific">Syncephalastrum racemosum</name>
    <name type="common">Filamentous fungus</name>
    <dbReference type="NCBI Taxonomy" id="13706"/>
    <lineage>
        <taxon>Eukaryota</taxon>
        <taxon>Fungi</taxon>
        <taxon>Fungi incertae sedis</taxon>
        <taxon>Mucoromycota</taxon>
        <taxon>Mucoromycotina</taxon>
        <taxon>Mucoromycetes</taxon>
        <taxon>Mucorales</taxon>
        <taxon>Syncephalastraceae</taxon>
        <taxon>Syncephalastrum</taxon>
    </lineage>
</organism>
<evidence type="ECO:0000313" key="3">
    <source>
        <dbReference type="Proteomes" id="UP000242180"/>
    </source>
</evidence>
<dbReference type="InParanoid" id="A0A1X2HWK4"/>
<dbReference type="EMBL" id="MCGN01000001">
    <property type="protein sequence ID" value="ORZ03982.1"/>
    <property type="molecule type" value="Genomic_DNA"/>
</dbReference>
<reference evidence="2 3" key="1">
    <citation type="submission" date="2016-07" db="EMBL/GenBank/DDBJ databases">
        <title>Pervasive Adenine N6-methylation of Active Genes in Fungi.</title>
        <authorList>
            <consortium name="DOE Joint Genome Institute"/>
            <person name="Mondo S.J."/>
            <person name="Dannebaum R.O."/>
            <person name="Kuo R.C."/>
            <person name="Labutti K."/>
            <person name="Haridas S."/>
            <person name="Kuo A."/>
            <person name="Salamov A."/>
            <person name="Ahrendt S.R."/>
            <person name="Lipzen A."/>
            <person name="Sullivan W."/>
            <person name="Andreopoulos W.B."/>
            <person name="Clum A."/>
            <person name="Lindquist E."/>
            <person name="Daum C."/>
            <person name="Ramamoorthy G.K."/>
            <person name="Gryganskyi A."/>
            <person name="Culley D."/>
            <person name="Magnuson J.K."/>
            <person name="James T.Y."/>
            <person name="O'Malley M.A."/>
            <person name="Stajich J.E."/>
            <person name="Spatafora J.W."/>
            <person name="Visel A."/>
            <person name="Grigoriev I.V."/>
        </authorList>
    </citation>
    <scope>NUCLEOTIDE SEQUENCE [LARGE SCALE GENOMIC DNA]</scope>
    <source>
        <strain evidence="2 3">NRRL 2496</strain>
    </source>
</reference>
<dbReference type="AlphaFoldDB" id="A0A1X2HWK4"/>
<dbReference type="Proteomes" id="UP000242180">
    <property type="component" value="Unassembled WGS sequence"/>
</dbReference>
<feature type="region of interest" description="Disordered" evidence="1">
    <location>
        <begin position="44"/>
        <end position="65"/>
    </location>
</feature>
<feature type="compositionally biased region" description="Basic and acidic residues" evidence="1">
    <location>
        <begin position="47"/>
        <end position="59"/>
    </location>
</feature>
<gene>
    <name evidence="2" type="ORF">BCR43DRAFT_431069</name>
</gene>
<protein>
    <submittedName>
        <fullName evidence="2">Uncharacterized protein</fullName>
    </submittedName>
</protein>